<organism evidence="1 2">
    <name type="scientific">Colletotrichum higginsianum (strain IMI 349063)</name>
    <name type="common">Crucifer anthracnose fungus</name>
    <dbReference type="NCBI Taxonomy" id="759273"/>
    <lineage>
        <taxon>Eukaryota</taxon>
        <taxon>Fungi</taxon>
        <taxon>Dikarya</taxon>
        <taxon>Ascomycota</taxon>
        <taxon>Pezizomycotina</taxon>
        <taxon>Sordariomycetes</taxon>
        <taxon>Hypocreomycetidae</taxon>
        <taxon>Glomerellales</taxon>
        <taxon>Glomerellaceae</taxon>
        <taxon>Colletotrichum</taxon>
        <taxon>Colletotrichum destructivum species complex</taxon>
    </lineage>
</organism>
<dbReference type="Proteomes" id="UP000007174">
    <property type="component" value="Unassembled WGS sequence"/>
</dbReference>
<feature type="non-terminal residue" evidence="1">
    <location>
        <position position="1"/>
    </location>
</feature>
<evidence type="ECO:0000313" key="1">
    <source>
        <dbReference type="EMBL" id="CCF42154.1"/>
    </source>
</evidence>
<evidence type="ECO:0000313" key="2">
    <source>
        <dbReference type="Proteomes" id="UP000007174"/>
    </source>
</evidence>
<reference evidence="2" key="1">
    <citation type="journal article" date="2012" name="Nat. Genet.">
        <title>Lifestyle transitions in plant pathogenic Colletotrichum fungi deciphered by genome and transcriptome analyses.</title>
        <authorList>
            <person name="O'Connell R.J."/>
            <person name="Thon M.R."/>
            <person name="Hacquard S."/>
            <person name="Amyotte S.G."/>
            <person name="Kleemann J."/>
            <person name="Torres M.F."/>
            <person name="Damm U."/>
            <person name="Buiate E.A."/>
            <person name="Epstein L."/>
            <person name="Alkan N."/>
            <person name="Altmueller J."/>
            <person name="Alvarado-Balderrama L."/>
            <person name="Bauser C.A."/>
            <person name="Becker C."/>
            <person name="Birren B.W."/>
            <person name="Chen Z."/>
            <person name="Choi J."/>
            <person name="Crouch J.A."/>
            <person name="Duvick J.P."/>
            <person name="Farman M.A."/>
            <person name="Gan P."/>
            <person name="Heiman D."/>
            <person name="Henrissat B."/>
            <person name="Howard R.J."/>
            <person name="Kabbage M."/>
            <person name="Koch C."/>
            <person name="Kracher B."/>
            <person name="Kubo Y."/>
            <person name="Law A.D."/>
            <person name="Lebrun M.-H."/>
            <person name="Lee Y.-H."/>
            <person name="Miyara I."/>
            <person name="Moore N."/>
            <person name="Neumann U."/>
            <person name="Nordstroem K."/>
            <person name="Panaccione D.G."/>
            <person name="Panstruga R."/>
            <person name="Place M."/>
            <person name="Proctor R.H."/>
            <person name="Prusky D."/>
            <person name="Rech G."/>
            <person name="Reinhardt R."/>
            <person name="Rollins J.A."/>
            <person name="Rounsley S."/>
            <person name="Schardl C.L."/>
            <person name="Schwartz D.C."/>
            <person name="Shenoy N."/>
            <person name="Shirasu K."/>
            <person name="Sikhakolli U.R."/>
            <person name="Stueber K."/>
            <person name="Sukno S.A."/>
            <person name="Sweigard J.A."/>
            <person name="Takano Y."/>
            <person name="Takahara H."/>
            <person name="Trail F."/>
            <person name="van der Does H.C."/>
            <person name="Voll L.M."/>
            <person name="Will I."/>
            <person name="Young S."/>
            <person name="Zeng Q."/>
            <person name="Zhang J."/>
            <person name="Zhou S."/>
            <person name="Dickman M.B."/>
            <person name="Schulze-Lefert P."/>
            <person name="Ver Loren van Themaat E."/>
            <person name="Ma L.-J."/>
            <person name="Vaillancourt L.J."/>
        </authorList>
    </citation>
    <scope>NUCLEOTIDE SEQUENCE [LARGE SCALE GENOMIC DNA]</scope>
    <source>
        <strain evidence="2">IMI 349063</strain>
    </source>
</reference>
<protein>
    <submittedName>
        <fullName evidence="1">Uncharacterized protein</fullName>
    </submittedName>
</protein>
<sequence>KLRHSHSHSHSHYSHPISIHLIEAWYVPSSYQTRPALSSLLPSPPTNRRKEILSRATRSPPFVSCSHHSRLLLILLLLSPPFVLIRFGHCKETPRAPETFVVNFLSSPPSLIRRMLEE</sequence>
<name>H1VPJ9_COLHI</name>
<gene>
    <name evidence="1" type="ORF">CH063_12227</name>
</gene>
<dbReference type="HOGENOM" id="CLU_2078564_0_0_1"/>
<dbReference type="EMBL" id="CACQ02005181">
    <property type="protein sequence ID" value="CCF42154.1"/>
    <property type="molecule type" value="Genomic_DNA"/>
</dbReference>
<accession>H1VPJ9</accession>
<dbReference type="AlphaFoldDB" id="H1VPJ9"/>
<proteinExistence type="predicted"/>